<keyword evidence="1" id="KW-0812">Transmembrane</keyword>
<keyword evidence="1" id="KW-1133">Transmembrane helix</keyword>
<name>A0A0A9GB51_ARUDO</name>
<accession>A0A0A9GB51</accession>
<evidence type="ECO:0000313" key="2">
    <source>
        <dbReference type="EMBL" id="JAE17918.1"/>
    </source>
</evidence>
<sequence length="68" mass="8171">MTHYFSYLHCLVVCTVYLLSMYKVGFFILLSELLGYFFSRKNAGELRLIILRRKGTRARYNPHQNIFF</sequence>
<reference evidence="2" key="2">
    <citation type="journal article" date="2015" name="Data Brief">
        <title>Shoot transcriptome of the giant reed, Arundo donax.</title>
        <authorList>
            <person name="Barrero R.A."/>
            <person name="Guerrero F.D."/>
            <person name="Moolhuijzen P."/>
            <person name="Goolsby J.A."/>
            <person name="Tidwell J."/>
            <person name="Bellgard S.E."/>
            <person name="Bellgard M.I."/>
        </authorList>
    </citation>
    <scope>NUCLEOTIDE SEQUENCE</scope>
    <source>
        <tissue evidence="2">Shoot tissue taken approximately 20 cm above the soil surface</tissue>
    </source>
</reference>
<reference evidence="2" key="1">
    <citation type="submission" date="2014-09" db="EMBL/GenBank/DDBJ databases">
        <authorList>
            <person name="Magalhaes I.L.F."/>
            <person name="Oliveira U."/>
            <person name="Santos F.R."/>
            <person name="Vidigal T.H.D.A."/>
            <person name="Brescovit A.D."/>
            <person name="Santos A.J."/>
        </authorList>
    </citation>
    <scope>NUCLEOTIDE SEQUENCE</scope>
    <source>
        <tissue evidence="2">Shoot tissue taken approximately 20 cm above the soil surface</tissue>
    </source>
</reference>
<protein>
    <submittedName>
        <fullName evidence="2">Uncharacterized protein</fullName>
    </submittedName>
</protein>
<organism evidence="2">
    <name type="scientific">Arundo donax</name>
    <name type="common">Giant reed</name>
    <name type="synonym">Donax arundinaceus</name>
    <dbReference type="NCBI Taxonomy" id="35708"/>
    <lineage>
        <taxon>Eukaryota</taxon>
        <taxon>Viridiplantae</taxon>
        <taxon>Streptophyta</taxon>
        <taxon>Embryophyta</taxon>
        <taxon>Tracheophyta</taxon>
        <taxon>Spermatophyta</taxon>
        <taxon>Magnoliopsida</taxon>
        <taxon>Liliopsida</taxon>
        <taxon>Poales</taxon>
        <taxon>Poaceae</taxon>
        <taxon>PACMAD clade</taxon>
        <taxon>Arundinoideae</taxon>
        <taxon>Arundineae</taxon>
        <taxon>Arundo</taxon>
    </lineage>
</organism>
<keyword evidence="1" id="KW-0472">Membrane</keyword>
<feature type="transmembrane region" description="Helical" evidence="1">
    <location>
        <begin position="6"/>
        <end position="30"/>
    </location>
</feature>
<evidence type="ECO:0000256" key="1">
    <source>
        <dbReference type="SAM" id="Phobius"/>
    </source>
</evidence>
<dbReference type="EMBL" id="GBRH01179978">
    <property type="protein sequence ID" value="JAE17918.1"/>
    <property type="molecule type" value="Transcribed_RNA"/>
</dbReference>
<dbReference type="AlphaFoldDB" id="A0A0A9GB51"/>
<proteinExistence type="predicted"/>